<proteinExistence type="predicted"/>
<gene>
    <name evidence="1" type="ORF">BD410DRAFT_806104</name>
</gene>
<dbReference type="EMBL" id="ML170201">
    <property type="protein sequence ID" value="TDL18996.1"/>
    <property type="molecule type" value="Genomic_DNA"/>
</dbReference>
<protein>
    <submittedName>
        <fullName evidence="1">Uncharacterized protein</fullName>
    </submittedName>
</protein>
<keyword evidence="2" id="KW-1185">Reference proteome</keyword>
<evidence type="ECO:0000313" key="2">
    <source>
        <dbReference type="Proteomes" id="UP000294933"/>
    </source>
</evidence>
<dbReference type="AlphaFoldDB" id="A0A4Y7PVC9"/>
<evidence type="ECO:0000313" key="1">
    <source>
        <dbReference type="EMBL" id="TDL18996.1"/>
    </source>
</evidence>
<organism evidence="1 2">
    <name type="scientific">Rickenella mellea</name>
    <dbReference type="NCBI Taxonomy" id="50990"/>
    <lineage>
        <taxon>Eukaryota</taxon>
        <taxon>Fungi</taxon>
        <taxon>Dikarya</taxon>
        <taxon>Basidiomycota</taxon>
        <taxon>Agaricomycotina</taxon>
        <taxon>Agaricomycetes</taxon>
        <taxon>Hymenochaetales</taxon>
        <taxon>Rickenellaceae</taxon>
        <taxon>Rickenella</taxon>
    </lineage>
</organism>
<reference evidence="1 2" key="1">
    <citation type="submission" date="2018-06" db="EMBL/GenBank/DDBJ databases">
        <title>A transcriptomic atlas of mushroom development highlights an independent origin of complex multicellularity.</title>
        <authorList>
            <consortium name="DOE Joint Genome Institute"/>
            <person name="Krizsan K."/>
            <person name="Almasi E."/>
            <person name="Merenyi Z."/>
            <person name="Sahu N."/>
            <person name="Viragh M."/>
            <person name="Koszo T."/>
            <person name="Mondo S."/>
            <person name="Kiss B."/>
            <person name="Balint B."/>
            <person name="Kues U."/>
            <person name="Barry K."/>
            <person name="Hegedus J.C."/>
            <person name="Henrissat B."/>
            <person name="Johnson J."/>
            <person name="Lipzen A."/>
            <person name="Ohm R."/>
            <person name="Nagy I."/>
            <person name="Pangilinan J."/>
            <person name="Yan J."/>
            <person name="Xiong Y."/>
            <person name="Grigoriev I.V."/>
            <person name="Hibbett D.S."/>
            <person name="Nagy L.G."/>
        </authorList>
    </citation>
    <scope>NUCLEOTIDE SEQUENCE [LARGE SCALE GENOMIC DNA]</scope>
    <source>
        <strain evidence="1 2">SZMC22713</strain>
    </source>
</reference>
<accession>A0A4Y7PVC9</accession>
<sequence length="233" mass="26416">MHWENLQEKYFSFARLVLLIRFNTHTNAKGGSVRSDTSNFYGKDPVRNDAQLELNTIPYERGVRRKEKRLRLRTLLQLNDIVLAHKTLLIPTRYLLSELFGEGLIQYLLVATSKICQLGSGNGLRELVLAASFSIQIHLADADASQKKEAVFGCEHKSDLLESYEASDFGPKLLDYALTSDKLLCHEFSSSESALYQKPDATITASSRKFIHTEITTQNDRYHGPYTSVIIML</sequence>
<dbReference type="Proteomes" id="UP000294933">
    <property type="component" value="Unassembled WGS sequence"/>
</dbReference>
<name>A0A4Y7PVC9_9AGAM</name>
<dbReference type="VEuPathDB" id="FungiDB:BD410DRAFT_806104"/>